<dbReference type="STRING" id="62062.ENSHHUP00000047372"/>
<dbReference type="Gene3D" id="2.130.10.130">
    <property type="entry name" value="Integrin alpha, N-terminal"/>
    <property type="match status" value="1"/>
</dbReference>
<dbReference type="PANTHER" id="PTHR23220:SF4">
    <property type="entry name" value="INTEGRIN ALPHA-V"/>
    <property type="match status" value="1"/>
</dbReference>
<sequence>MSLSLLRLVDLFVGAPLFMERGSDGKLREVGQVSVFLGKAGFSFHSPITLSGTEIYSRFGSSIATLGDLDMDGFNDIAVAAPYGGPKHRGLVYIHNGRATGPDPVSSQVLEGRWASSYMPPSFGYSLHGATDIDQNGYPGSLILEWIPR</sequence>
<keyword evidence="3" id="KW-0325">Glycoprotein</keyword>
<dbReference type="GeneTree" id="ENSGT00940000158361"/>
<dbReference type="GO" id="GO:0007160">
    <property type="term" value="P:cell-matrix adhesion"/>
    <property type="evidence" value="ECO:0007669"/>
    <property type="project" value="TreeGrafter"/>
</dbReference>
<protein>
    <recommendedName>
        <fullName evidence="7">Integrin alpha-2 domain-containing protein</fullName>
    </recommendedName>
</protein>
<organism evidence="5 6">
    <name type="scientific">Hucho hucho</name>
    <name type="common">huchen</name>
    <dbReference type="NCBI Taxonomy" id="62062"/>
    <lineage>
        <taxon>Eukaryota</taxon>
        <taxon>Metazoa</taxon>
        <taxon>Chordata</taxon>
        <taxon>Craniata</taxon>
        <taxon>Vertebrata</taxon>
        <taxon>Euteleostomi</taxon>
        <taxon>Actinopterygii</taxon>
        <taxon>Neopterygii</taxon>
        <taxon>Teleostei</taxon>
        <taxon>Protacanthopterygii</taxon>
        <taxon>Salmoniformes</taxon>
        <taxon>Salmonidae</taxon>
        <taxon>Salmoninae</taxon>
        <taxon>Hucho</taxon>
    </lineage>
</organism>
<keyword evidence="6" id="KW-1185">Reference proteome</keyword>
<evidence type="ECO:0000256" key="4">
    <source>
        <dbReference type="PROSITE-ProRule" id="PRU00803"/>
    </source>
</evidence>
<reference evidence="5" key="3">
    <citation type="submission" date="2025-09" db="UniProtKB">
        <authorList>
            <consortium name="Ensembl"/>
        </authorList>
    </citation>
    <scope>IDENTIFICATION</scope>
</reference>
<dbReference type="GO" id="GO:0001525">
    <property type="term" value="P:angiogenesis"/>
    <property type="evidence" value="ECO:0007669"/>
    <property type="project" value="TreeGrafter"/>
</dbReference>
<dbReference type="GO" id="GO:0005178">
    <property type="term" value="F:integrin binding"/>
    <property type="evidence" value="ECO:0007669"/>
    <property type="project" value="TreeGrafter"/>
</dbReference>
<dbReference type="GO" id="GO:0009897">
    <property type="term" value="C:external side of plasma membrane"/>
    <property type="evidence" value="ECO:0007669"/>
    <property type="project" value="TreeGrafter"/>
</dbReference>
<accession>A0A4W5N9B3</accession>
<reference evidence="6" key="1">
    <citation type="submission" date="2018-06" db="EMBL/GenBank/DDBJ databases">
        <title>Genome assembly of Danube salmon.</title>
        <authorList>
            <person name="Macqueen D.J."/>
            <person name="Gundappa M.K."/>
        </authorList>
    </citation>
    <scope>NUCLEOTIDE SEQUENCE [LARGE SCALE GENOMIC DNA]</scope>
</reference>
<dbReference type="Proteomes" id="UP000314982">
    <property type="component" value="Unassembled WGS sequence"/>
</dbReference>
<evidence type="ECO:0000313" key="6">
    <source>
        <dbReference type="Proteomes" id="UP000314982"/>
    </source>
</evidence>
<proteinExistence type="predicted"/>
<dbReference type="Ensembl" id="ENSHHUT00000049108.1">
    <property type="protein sequence ID" value="ENSHHUP00000047372.1"/>
    <property type="gene ID" value="ENSHHUG00000028784.1"/>
</dbReference>
<dbReference type="InterPro" id="IPR028994">
    <property type="entry name" value="Integrin_alpha_N"/>
</dbReference>
<dbReference type="GO" id="GO:0098609">
    <property type="term" value="P:cell-cell adhesion"/>
    <property type="evidence" value="ECO:0007669"/>
    <property type="project" value="TreeGrafter"/>
</dbReference>
<dbReference type="PANTHER" id="PTHR23220">
    <property type="entry name" value="INTEGRIN ALPHA"/>
    <property type="match status" value="1"/>
</dbReference>
<dbReference type="Pfam" id="PF01839">
    <property type="entry name" value="FG-GAP"/>
    <property type="match status" value="1"/>
</dbReference>
<feature type="repeat" description="FG-GAP" evidence="4">
    <location>
        <begin position="45"/>
        <end position="104"/>
    </location>
</feature>
<evidence type="ECO:0000313" key="5">
    <source>
        <dbReference type="Ensembl" id="ENSHHUP00000047372.1"/>
    </source>
</evidence>
<evidence type="ECO:0008006" key="7">
    <source>
        <dbReference type="Google" id="ProtNLM"/>
    </source>
</evidence>
<dbReference type="GO" id="GO:0008305">
    <property type="term" value="C:integrin complex"/>
    <property type="evidence" value="ECO:0007669"/>
    <property type="project" value="TreeGrafter"/>
</dbReference>
<dbReference type="PROSITE" id="PS51470">
    <property type="entry name" value="FG_GAP"/>
    <property type="match status" value="2"/>
</dbReference>
<dbReference type="SUPFAM" id="SSF69318">
    <property type="entry name" value="Integrin alpha N-terminal domain"/>
    <property type="match status" value="1"/>
</dbReference>
<keyword evidence="2" id="KW-0677">Repeat</keyword>
<dbReference type="GO" id="GO:0033627">
    <property type="term" value="P:cell adhesion mediated by integrin"/>
    <property type="evidence" value="ECO:0007669"/>
    <property type="project" value="TreeGrafter"/>
</dbReference>
<evidence type="ECO:0000256" key="1">
    <source>
        <dbReference type="ARBA" id="ARBA00022729"/>
    </source>
</evidence>
<evidence type="ECO:0000256" key="2">
    <source>
        <dbReference type="ARBA" id="ARBA00022737"/>
    </source>
</evidence>
<dbReference type="InterPro" id="IPR013517">
    <property type="entry name" value="FG-GAP"/>
</dbReference>
<dbReference type="AlphaFoldDB" id="A0A4W5N9B3"/>
<keyword evidence="1" id="KW-0732">Signal</keyword>
<reference evidence="5" key="2">
    <citation type="submission" date="2025-08" db="UniProtKB">
        <authorList>
            <consortium name="Ensembl"/>
        </authorList>
    </citation>
    <scope>IDENTIFICATION</scope>
</reference>
<evidence type="ECO:0000256" key="3">
    <source>
        <dbReference type="ARBA" id="ARBA00023180"/>
    </source>
</evidence>
<feature type="repeat" description="FG-GAP" evidence="4">
    <location>
        <begin position="108"/>
        <end position="149"/>
    </location>
</feature>
<dbReference type="GO" id="GO:0007229">
    <property type="term" value="P:integrin-mediated signaling pathway"/>
    <property type="evidence" value="ECO:0007669"/>
    <property type="project" value="TreeGrafter"/>
</dbReference>
<name>A0A4W5N9B3_9TELE</name>
<dbReference type="SMART" id="SM00191">
    <property type="entry name" value="Int_alpha"/>
    <property type="match status" value="1"/>
</dbReference>
<dbReference type="InterPro" id="IPR013519">
    <property type="entry name" value="Int_alpha_beta-p"/>
</dbReference>